<proteinExistence type="predicted"/>
<organism evidence="3 4">
    <name type="scientific">Cryptococcus amylolentus CBS 6039</name>
    <dbReference type="NCBI Taxonomy" id="1295533"/>
    <lineage>
        <taxon>Eukaryota</taxon>
        <taxon>Fungi</taxon>
        <taxon>Dikarya</taxon>
        <taxon>Basidiomycota</taxon>
        <taxon>Agaricomycotina</taxon>
        <taxon>Tremellomycetes</taxon>
        <taxon>Tremellales</taxon>
        <taxon>Cryptococcaceae</taxon>
        <taxon>Cryptococcus</taxon>
    </lineage>
</organism>
<protein>
    <recommendedName>
        <fullName evidence="5">Extracellular membrane protein CFEM domain-containing protein</fullName>
    </recommendedName>
</protein>
<evidence type="ECO:0000313" key="4">
    <source>
        <dbReference type="Proteomes" id="UP000094065"/>
    </source>
</evidence>
<evidence type="ECO:0008006" key="5">
    <source>
        <dbReference type="Google" id="ProtNLM"/>
    </source>
</evidence>
<feature type="signal peptide" evidence="2">
    <location>
        <begin position="1"/>
        <end position="17"/>
    </location>
</feature>
<feature type="compositionally biased region" description="Basic and acidic residues" evidence="1">
    <location>
        <begin position="109"/>
        <end position="120"/>
    </location>
</feature>
<accession>A0A1E3I6M6</accession>
<sequence length="120" mass="13200">MGQAAGLLALVSALACASRSPEGARPECWCTRQVLGATLLVPKSTGQTPDLVHLCHHEECIVDPIRLHDTYARGACRAAISGKRRYLPSQPHPPTTETPKGRSKFRNWWKPEPKVVTHRA</sequence>
<feature type="chain" id="PRO_5009129611" description="Extracellular membrane protein CFEM domain-containing protein" evidence="2">
    <location>
        <begin position="18"/>
        <end position="120"/>
    </location>
</feature>
<gene>
    <name evidence="3" type="ORF">L202_00206</name>
</gene>
<evidence type="ECO:0000256" key="2">
    <source>
        <dbReference type="SAM" id="SignalP"/>
    </source>
</evidence>
<dbReference type="EMBL" id="AWGJ01000001">
    <property type="protein sequence ID" value="ODN84207.1"/>
    <property type="molecule type" value="Genomic_DNA"/>
</dbReference>
<dbReference type="GeneID" id="30151515"/>
<keyword evidence="4" id="KW-1185">Reference proteome</keyword>
<feature type="region of interest" description="Disordered" evidence="1">
    <location>
        <begin position="85"/>
        <end position="120"/>
    </location>
</feature>
<dbReference type="RefSeq" id="XP_018998010.1">
    <property type="nucleotide sequence ID" value="XM_019133305.1"/>
</dbReference>
<dbReference type="Proteomes" id="UP000094065">
    <property type="component" value="Unassembled WGS sequence"/>
</dbReference>
<name>A0A1E3I6M6_9TREE</name>
<evidence type="ECO:0000313" key="3">
    <source>
        <dbReference type="EMBL" id="ODN84207.1"/>
    </source>
</evidence>
<keyword evidence="2" id="KW-0732">Signal</keyword>
<dbReference type="AlphaFoldDB" id="A0A1E3I6M6"/>
<evidence type="ECO:0000256" key="1">
    <source>
        <dbReference type="SAM" id="MobiDB-lite"/>
    </source>
</evidence>
<reference evidence="3 4" key="1">
    <citation type="submission" date="2016-06" db="EMBL/GenBank/DDBJ databases">
        <title>Evolution of pathogenesis and genome organization in the Tremellales.</title>
        <authorList>
            <person name="Cuomo C."/>
            <person name="Litvintseva A."/>
            <person name="Heitman J."/>
            <person name="Chen Y."/>
            <person name="Sun S."/>
            <person name="Springer D."/>
            <person name="Dromer F."/>
            <person name="Young S."/>
            <person name="Zeng Q."/>
            <person name="Chapman S."/>
            <person name="Gujja S."/>
            <person name="Saif S."/>
            <person name="Birren B."/>
        </authorList>
    </citation>
    <scope>NUCLEOTIDE SEQUENCE [LARGE SCALE GENOMIC DNA]</scope>
    <source>
        <strain evidence="3 4">CBS 6039</strain>
    </source>
</reference>
<comment type="caution">
    <text evidence="3">The sequence shown here is derived from an EMBL/GenBank/DDBJ whole genome shotgun (WGS) entry which is preliminary data.</text>
</comment>